<dbReference type="EMBL" id="BAAASD010000150">
    <property type="protein sequence ID" value="GAA2378382.1"/>
    <property type="molecule type" value="Genomic_DNA"/>
</dbReference>
<evidence type="ECO:0008006" key="3">
    <source>
        <dbReference type="Google" id="ProtNLM"/>
    </source>
</evidence>
<sequence length="50" mass="5806">METRFLGSPLLRALGGVTRSQSWRLAIDIDFQESPTSDNYRCTILDDFRR</sequence>
<keyword evidence="2" id="KW-1185">Reference proteome</keyword>
<evidence type="ECO:0000313" key="1">
    <source>
        <dbReference type="EMBL" id="GAA2378382.1"/>
    </source>
</evidence>
<gene>
    <name evidence="1" type="ORF">GCM10010246_85090</name>
</gene>
<dbReference type="Proteomes" id="UP001500253">
    <property type="component" value="Unassembled WGS sequence"/>
</dbReference>
<reference evidence="2" key="1">
    <citation type="journal article" date="2019" name="Int. J. Syst. Evol. Microbiol.">
        <title>The Global Catalogue of Microorganisms (GCM) 10K type strain sequencing project: providing services to taxonomists for standard genome sequencing and annotation.</title>
        <authorList>
            <consortium name="The Broad Institute Genomics Platform"/>
            <consortium name="The Broad Institute Genome Sequencing Center for Infectious Disease"/>
            <person name="Wu L."/>
            <person name="Ma J."/>
        </authorList>
    </citation>
    <scope>NUCLEOTIDE SEQUENCE [LARGE SCALE GENOMIC DNA]</scope>
    <source>
        <strain evidence="2">JCM 4316</strain>
    </source>
</reference>
<organism evidence="1 2">
    <name type="scientific">Streptomyces cuspidosporus</name>
    <dbReference type="NCBI Taxonomy" id="66882"/>
    <lineage>
        <taxon>Bacteria</taxon>
        <taxon>Bacillati</taxon>
        <taxon>Actinomycetota</taxon>
        <taxon>Actinomycetes</taxon>
        <taxon>Kitasatosporales</taxon>
        <taxon>Streptomycetaceae</taxon>
        <taxon>Streptomyces</taxon>
    </lineage>
</organism>
<evidence type="ECO:0000313" key="2">
    <source>
        <dbReference type="Proteomes" id="UP001500253"/>
    </source>
</evidence>
<comment type="caution">
    <text evidence="1">The sequence shown here is derived from an EMBL/GenBank/DDBJ whole genome shotgun (WGS) entry which is preliminary data.</text>
</comment>
<name>A0ABP5UEU5_9ACTN</name>
<protein>
    <recommendedName>
        <fullName evidence="3">Transposase</fullName>
    </recommendedName>
</protein>
<proteinExistence type="predicted"/>
<accession>A0ABP5UEU5</accession>